<gene>
    <name evidence="3" type="ORF">O9K51_04042</name>
</gene>
<dbReference type="Gene3D" id="3.90.1300.10">
    <property type="entry name" value="Amidase signature (AS) domain"/>
    <property type="match status" value="1"/>
</dbReference>
<comment type="caution">
    <text evidence="3">The sequence shown here is derived from an EMBL/GenBank/DDBJ whole genome shotgun (WGS) entry which is preliminary data.</text>
</comment>
<dbReference type="SUPFAM" id="SSF75304">
    <property type="entry name" value="Amidase signature (AS) enzymes"/>
    <property type="match status" value="1"/>
</dbReference>
<evidence type="ECO:0000313" key="4">
    <source>
        <dbReference type="Proteomes" id="UP001163105"/>
    </source>
</evidence>
<dbReference type="EMBL" id="JAQHRD010000003">
    <property type="protein sequence ID" value="KAJ6442866.1"/>
    <property type="molecule type" value="Genomic_DNA"/>
</dbReference>
<evidence type="ECO:0000313" key="3">
    <source>
        <dbReference type="EMBL" id="KAJ6442866.1"/>
    </source>
</evidence>
<dbReference type="Proteomes" id="UP001163105">
    <property type="component" value="Unassembled WGS sequence"/>
</dbReference>
<feature type="domain" description="Amidase" evidence="2">
    <location>
        <begin position="198"/>
        <end position="605"/>
    </location>
</feature>
<dbReference type="InterPro" id="IPR023631">
    <property type="entry name" value="Amidase_dom"/>
</dbReference>
<keyword evidence="4" id="KW-1185">Reference proteome</keyword>
<reference evidence="3" key="1">
    <citation type="submission" date="2023-01" db="EMBL/GenBank/DDBJ databases">
        <title>The growth and conidiation of Purpureocillium lavendulum are regulated by nitrogen source and histone H3K14 acetylation.</title>
        <authorList>
            <person name="Tang P."/>
            <person name="Han J."/>
            <person name="Zhang C."/>
            <person name="Tang P."/>
            <person name="Qi F."/>
            <person name="Zhang K."/>
            <person name="Liang L."/>
        </authorList>
    </citation>
    <scope>NUCLEOTIDE SEQUENCE</scope>
    <source>
        <strain evidence="3">YMF1.00683</strain>
    </source>
</reference>
<evidence type="ECO:0000259" key="2">
    <source>
        <dbReference type="Pfam" id="PF01425"/>
    </source>
</evidence>
<dbReference type="PANTHER" id="PTHR11895">
    <property type="entry name" value="TRANSAMIDASE"/>
    <property type="match status" value="1"/>
</dbReference>
<dbReference type="InterPro" id="IPR036928">
    <property type="entry name" value="AS_sf"/>
</dbReference>
<organism evidence="3 4">
    <name type="scientific">Purpureocillium lavendulum</name>
    <dbReference type="NCBI Taxonomy" id="1247861"/>
    <lineage>
        <taxon>Eukaryota</taxon>
        <taxon>Fungi</taxon>
        <taxon>Dikarya</taxon>
        <taxon>Ascomycota</taxon>
        <taxon>Pezizomycotina</taxon>
        <taxon>Sordariomycetes</taxon>
        <taxon>Hypocreomycetidae</taxon>
        <taxon>Hypocreales</taxon>
        <taxon>Ophiocordycipitaceae</taxon>
        <taxon>Purpureocillium</taxon>
    </lineage>
</organism>
<evidence type="ECO:0000256" key="1">
    <source>
        <dbReference type="SAM" id="MobiDB-lite"/>
    </source>
</evidence>
<dbReference type="InterPro" id="IPR000120">
    <property type="entry name" value="Amidase"/>
</dbReference>
<dbReference type="Pfam" id="PF01425">
    <property type="entry name" value="Amidase"/>
    <property type="match status" value="1"/>
</dbReference>
<dbReference type="GO" id="GO:0003824">
    <property type="term" value="F:catalytic activity"/>
    <property type="evidence" value="ECO:0007669"/>
    <property type="project" value="InterPro"/>
</dbReference>
<feature type="region of interest" description="Disordered" evidence="1">
    <location>
        <begin position="38"/>
        <end position="60"/>
    </location>
</feature>
<sequence>MAEYKGPGTRTRSHELVIIQPQVSPSVIITDQRVSSRAPPNFAHYPDPVEGPPAEYDPKPGTNPVLRGLPLAAAAALITRSDWIAKYFWHNAGFGSIKDMPELDDMPYTFQPVVTPLGKTGPMLEFGPELVTPQSARAPSKAQTPRYYTAADYHALYKSGAATPLQVAEALLPLTLPSKPAGRYEDAWADAHGNEGLALEAARASTERWRAGKPLGVLDGVPVGVKDDVAVAGYRNHYGLKYDAKVPWFKVHDKSEWPVAKLQEAGAVVLGKLRMHEMGSGTLRAAVFARLVLCGTPTNHLNNAYYPGGSSSGPASAVCAGLIPIAVGTDAGGSVRIPATFNGIYGLKTSQHRTNFMNHTMCITGPIAATAADLTIAYRVMTQPNPDCATQGRFALSIPPAPSAKKTMGVYRDWWKHAEPRVAAACDAAMDWFAAERGYEIVDISIPHLAEAQLAHGTICVAEMAEHLRRRAGDPADWLSLVGPANRITLSVARQTPAGDYLKYNALRTMLMRHLAFLFQKHPGLLIMTPVTPLIGWPRVPGDDSRGLNDANTTFRNMMYIFLANMTGTPSLSAPVGYAEPDQGEGKLAVGLLATGEWGSEEQLLSWAAEAEEYLHDVYEGGRRRPDAWLDAIALAKETEVKE</sequence>
<proteinExistence type="predicted"/>
<name>A0AB34FW55_9HYPO</name>
<accession>A0AB34FW55</accession>
<dbReference type="PANTHER" id="PTHR11895:SF67">
    <property type="entry name" value="AMIDASE DOMAIN-CONTAINING PROTEIN"/>
    <property type="match status" value="1"/>
</dbReference>
<protein>
    <submittedName>
        <fullName evidence="3">Amidase</fullName>
    </submittedName>
</protein>
<dbReference type="AlphaFoldDB" id="A0AB34FW55"/>